<evidence type="ECO:0000313" key="2">
    <source>
        <dbReference type="Proteomes" id="UP000002318"/>
    </source>
</evidence>
<dbReference type="KEGG" id="ssm:Spirs_0387"/>
<dbReference type="RefSeq" id="WP_013253006.1">
    <property type="nucleotide sequence ID" value="NC_014364.1"/>
</dbReference>
<gene>
    <name evidence="1" type="ordered locus">Spirs_0387</name>
</gene>
<dbReference type="EMBL" id="CP002116">
    <property type="protein sequence ID" value="ADK79542.1"/>
    <property type="molecule type" value="Genomic_DNA"/>
</dbReference>
<proteinExistence type="predicted"/>
<protein>
    <recommendedName>
        <fullName evidence="3">TIGR04255 family protein</fullName>
    </recommendedName>
</protein>
<dbReference type="Proteomes" id="UP000002318">
    <property type="component" value="Chromosome"/>
</dbReference>
<dbReference type="STRING" id="573413.Spirs_0387"/>
<dbReference type="HOGENOM" id="CLU_1146623_0_0_12"/>
<accession>E1RB12</accession>
<evidence type="ECO:0008006" key="3">
    <source>
        <dbReference type="Google" id="ProtNLM"/>
    </source>
</evidence>
<keyword evidence="2" id="KW-1185">Reference proteome</keyword>
<dbReference type="AlphaFoldDB" id="E1RB12"/>
<name>E1RB12_SEDSS</name>
<dbReference type="eggNOG" id="ENOG502ZRWS">
    <property type="taxonomic scope" value="Bacteria"/>
</dbReference>
<reference evidence="1 2" key="1">
    <citation type="journal article" date="2010" name="Stand. Genomic Sci.">
        <title>Complete genome sequence of Spirochaeta smaragdinae type strain (SEBR 4228).</title>
        <authorList>
            <person name="Mavromatis K."/>
            <person name="Yasawong M."/>
            <person name="Chertkov O."/>
            <person name="Lapidus A."/>
            <person name="Lucas S."/>
            <person name="Nolan M."/>
            <person name="Del Rio T.G."/>
            <person name="Tice H."/>
            <person name="Cheng J.F."/>
            <person name="Pitluck S."/>
            <person name="Liolios K."/>
            <person name="Ivanova N."/>
            <person name="Tapia R."/>
            <person name="Han C."/>
            <person name="Bruce D."/>
            <person name="Goodwin L."/>
            <person name="Pati A."/>
            <person name="Chen A."/>
            <person name="Palaniappan K."/>
            <person name="Land M."/>
            <person name="Hauser L."/>
            <person name="Chang Y.J."/>
            <person name="Jeffries C.D."/>
            <person name="Detter J.C."/>
            <person name="Rohde M."/>
            <person name="Brambilla E."/>
            <person name="Spring S."/>
            <person name="Goker M."/>
            <person name="Sikorski J."/>
            <person name="Woyke T."/>
            <person name="Bristow J."/>
            <person name="Eisen J.A."/>
            <person name="Markowitz V."/>
            <person name="Hugenholtz P."/>
            <person name="Klenk H.P."/>
            <person name="Kyrpides N.C."/>
        </authorList>
    </citation>
    <scope>NUCLEOTIDE SEQUENCE [LARGE SCALE GENOMIC DNA]</scope>
    <source>
        <strain evidence="2">DSM 11293 / JCM 15392 / SEBR 4228</strain>
    </source>
</reference>
<sequence length="242" mass="28450">MPIVNRDNISKLTCGIRYEKTFRISDIAGSLFDTVLHHRSSPFGTEFFPRYQELNSQDRALINSERGYYFRITTSDVIFQYTLHPEKQDLSDEIEWFKNDASQFIINEILEKNSIKNIMRFGFMITHEIDGENLGGNVLDQLTNGEIRNADQFTFRFGNKDTTKEALIRRDVNDYINKITTIKQITESKYEVTLDFQYYFSPELTSIKDWNTESFYTKAFYSLDNSFYDMINPLVSKLVETV</sequence>
<organism evidence="1 2">
    <name type="scientific">Sediminispirochaeta smaragdinae (strain DSM 11293 / JCM 15392 / SEBR 4228)</name>
    <name type="common">Spirochaeta smaragdinae</name>
    <dbReference type="NCBI Taxonomy" id="573413"/>
    <lineage>
        <taxon>Bacteria</taxon>
        <taxon>Pseudomonadati</taxon>
        <taxon>Spirochaetota</taxon>
        <taxon>Spirochaetia</taxon>
        <taxon>Spirochaetales</taxon>
        <taxon>Spirochaetaceae</taxon>
        <taxon>Sediminispirochaeta</taxon>
    </lineage>
</organism>
<evidence type="ECO:0000313" key="1">
    <source>
        <dbReference type="EMBL" id="ADK79542.1"/>
    </source>
</evidence>